<keyword evidence="3 11" id="KW-0812">Transmembrane</keyword>
<keyword evidence="5 11" id="KW-1133">Transmembrane helix</keyword>
<dbReference type="GO" id="GO:0016491">
    <property type="term" value="F:oxidoreductase activity"/>
    <property type="evidence" value="ECO:0007669"/>
    <property type="project" value="UniProtKB-KW"/>
</dbReference>
<evidence type="ECO:0000256" key="8">
    <source>
        <dbReference type="ARBA" id="ARBA00023157"/>
    </source>
</evidence>
<evidence type="ECO:0000256" key="7">
    <source>
        <dbReference type="ARBA" id="ARBA00023136"/>
    </source>
</evidence>
<comment type="similarity">
    <text evidence="2">Belongs to the VKOR family.</text>
</comment>
<keyword evidence="8" id="KW-1015">Disulfide bond</keyword>
<accession>A0A2W5WUR1</accession>
<feature type="transmembrane region" description="Helical" evidence="11">
    <location>
        <begin position="110"/>
        <end position="129"/>
    </location>
</feature>
<evidence type="ECO:0000259" key="12">
    <source>
        <dbReference type="SMART" id="SM00756"/>
    </source>
</evidence>
<keyword evidence="6" id="KW-0560">Oxidoreductase</keyword>
<feature type="transmembrane region" description="Helical" evidence="11">
    <location>
        <begin position="163"/>
        <end position="187"/>
    </location>
</feature>
<dbReference type="GO" id="GO:0016020">
    <property type="term" value="C:membrane"/>
    <property type="evidence" value="ECO:0007669"/>
    <property type="project" value="UniProtKB-SubCell"/>
</dbReference>
<feature type="transmembrane region" description="Helical" evidence="11">
    <location>
        <begin position="136"/>
        <end position="157"/>
    </location>
</feature>
<proteinExistence type="inferred from homology"/>
<dbReference type="EMBL" id="QKWH01000001">
    <property type="protein sequence ID" value="PZR55017.1"/>
    <property type="molecule type" value="Genomic_DNA"/>
</dbReference>
<keyword evidence="9" id="KW-0676">Redox-active center</keyword>
<evidence type="ECO:0000256" key="6">
    <source>
        <dbReference type="ARBA" id="ARBA00023002"/>
    </source>
</evidence>
<keyword evidence="14" id="KW-1185">Reference proteome</keyword>
<feature type="transmembrane region" description="Helical" evidence="11">
    <location>
        <begin position="49"/>
        <end position="70"/>
    </location>
</feature>
<comment type="caution">
    <text evidence="13">The sequence shown here is derived from an EMBL/GenBank/DDBJ whole genome shotgun (WGS) entry which is preliminary data.</text>
</comment>
<evidence type="ECO:0000313" key="14">
    <source>
        <dbReference type="Proteomes" id="UP000248783"/>
    </source>
</evidence>
<evidence type="ECO:0000256" key="1">
    <source>
        <dbReference type="ARBA" id="ARBA00004141"/>
    </source>
</evidence>
<evidence type="ECO:0000256" key="11">
    <source>
        <dbReference type="SAM" id="Phobius"/>
    </source>
</evidence>
<dbReference type="CDD" id="cd12922">
    <property type="entry name" value="VKOR_5"/>
    <property type="match status" value="1"/>
</dbReference>
<dbReference type="SMART" id="SM00756">
    <property type="entry name" value="VKc"/>
    <property type="match status" value="1"/>
</dbReference>
<feature type="transmembrane region" description="Helical" evidence="11">
    <location>
        <begin position="207"/>
        <end position="230"/>
    </location>
</feature>
<name>A0A2W5WUR1_9MICO</name>
<dbReference type="Pfam" id="PF07884">
    <property type="entry name" value="VKOR"/>
    <property type="match status" value="1"/>
</dbReference>
<dbReference type="RefSeq" id="WP_111249381.1">
    <property type="nucleotide sequence ID" value="NZ_QKWH01000001.1"/>
</dbReference>
<dbReference type="InterPro" id="IPR012932">
    <property type="entry name" value="VKOR"/>
</dbReference>
<organism evidence="13 14">
    <name type="scientific">Xylanimonas oleitrophica</name>
    <dbReference type="NCBI Taxonomy" id="2607479"/>
    <lineage>
        <taxon>Bacteria</taxon>
        <taxon>Bacillati</taxon>
        <taxon>Actinomycetota</taxon>
        <taxon>Actinomycetes</taxon>
        <taxon>Micrococcales</taxon>
        <taxon>Promicromonosporaceae</taxon>
        <taxon>Xylanimonas</taxon>
    </lineage>
</organism>
<gene>
    <name evidence="13" type="ORF">DNL40_01060</name>
</gene>
<keyword evidence="7 11" id="KW-0472">Membrane</keyword>
<dbReference type="Proteomes" id="UP000248783">
    <property type="component" value="Unassembled WGS sequence"/>
</dbReference>
<dbReference type="InterPro" id="IPR038354">
    <property type="entry name" value="VKOR_sf"/>
</dbReference>
<protein>
    <submittedName>
        <fullName evidence="13">Vitamin K epoxide reductase</fullName>
    </submittedName>
</protein>
<dbReference type="AlphaFoldDB" id="A0A2W5WUR1"/>
<dbReference type="Gene3D" id="1.20.1440.130">
    <property type="entry name" value="VKOR domain"/>
    <property type="match status" value="1"/>
</dbReference>
<reference evidence="13 14" key="1">
    <citation type="submission" date="2018-06" db="EMBL/GenBank/DDBJ databases">
        <title>Whole genome sequencing of a novel hydrocarbon degrading bacterial strain, PW21 isolated from oil contaminated produced water sample.</title>
        <authorList>
            <person name="Nagkirti P."/>
            <person name="Shaikh A."/>
            <person name="Gowdaman V."/>
            <person name="Engineer A.E."/>
            <person name="Dagar S."/>
            <person name="Dhakephalkar P.K."/>
        </authorList>
    </citation>
    <scope>NUCLEOTIDE SEQUENCE [LARGE SCALE GENOMIC DNA]</scope>
    <source>
        <strain evidence="13 14">PW21</strain>
    </source>
</reference>
<evidence type="ECO:0000256" key="9">
    <source>
        <dbReference type="ARBA" id="ARBA00023284"/>
    </source>
</evidence>
<evidence type="ECO:0000256" key="4">
    <source>
        <dbReference type="ARBA" id="ARBA00022719"/>
    </source>
</evidence>
<dbReference type="GO" id="GO:0048038">
    <property type="term" value="F:quinone binding"/>
    <property type="evidence" value="ECO:0007669"/>
    <property type="project" value="UniProtKB-KW"/>
</dbReference>
<keyword evidence="4" id="KW-0874">Quinone</keyword>
<sequence>MPSTTPAPPSAGLHEPADGVEPNHEPEPAALDDTLVGERPTGLFHSRRWLFGEMLVGALISLTAAFVLSVDAVHLAANPDQALACDINTIVSCGAVAQSWQASVFGFPNSFLGLVAEPVVITVAVAGLAGVRFPRWFMIAAQTVYLFGFVFAYWLFYEAVVNIHALCPWCLTVQLATTLVFFSMLHLNIVEDNLRWPRRVQAFAMSLVRSGGLGILLTAWLLLTVAVVLLKYGTALFA</sequence>
<dbReference type="InterPro" id="IPR041714">
    <property type="entry name" value="VKOR_Actinobacteria"/>
</dbReference>
<evidence type="ECO:0000256" key="10">
    <source>
        <dbReference type="SAM" id="MobiDB-lite"/>
    </source>
</evidence>
<feature type="domain" description="Vitamin K epoxide reductase" evidence="12">
    <location>
        <begin position="47"/>
        <end position="188"/>
    </location>
</feature>
<evidence type="ECO:0000256" key="3">
    <source>
        <dbReference type="ARBA" id="ARBA00022692"/>
    </source>
</evidence>
<feature type="region of interest" description="Disordered" evidence="10">
    <location>
        <begin position="1"/>
        <end position="35"/>
    </location>
</feature>
<feature type="compositionally biased region" description="Basic and acidic residues" evidence="10">
    <location>
        <begin position="15"/>
        <end position="27"/>
    </location>
</feature>
<evidence type="ECO:0000256" key="5">
    <source>
        <dbReference type="ARBA" id="ARBA00022989"/>
    </source>
</evidence>
<evidence type="ECO:0000313" key="13">
    <source>
        <dbReference type="EMBL" id="PZR55017.1"/>
    </source>
</evidence>
<comment type="subcellular location">
    <subcellularLocation>
        <location evidence="1">Membrane</location>
        <topology evidence="1">Multi-pass membrane protein</topology>
    </subcellularLocation>
</comment>
<evidence type="ECO:0000256" key="2">
    <source>
        <dbReference type="ARBA" id="ARBA00006214"/>
    </source>
</evidence>